<sequence>MKLKTAFSSQLPMLNQNQLFYIQWRIQRILSGEYDLNVLVDHDTEHSLILSQDRRKLAHCFDGNEQQTLRLDLANGNLQQLVLGKNHYGITHPEQWKVIFNNLLYPLISITNLEQSLQNLIASFIDCFKLANIKPYDLTLGFFHLKFSSDVSSASLNNFEAFPK</sequence>
<dbReference type="AlphaFoldDB" id="A0AAE9LST1"/>
<protein>
    <submittedName>
        <fullName evidence="1">Uncharacterized protein</fullName>
    </submittedName>
</protein>
<organism evidence="1 2">
    <name type="scientific">Acinetobacter tibetensis</name>
    <dbReference type="NCBI Taxonomy" id="2943497"/>
    <lineage>
        <taxon>Bacteria</taxon>
        <taxon>Pseudomonadati</taxon>
        <taxon>Pseudomonadota</taxon>
        <taxon>Gammaproteobacteria</taxon>
        <taxon>Moraxellales</taxon>
        <taxon>Moraxellaceae</taxon>
        <taxon>Acinetobacter</taxon>
    </lineage>
</organism>
<evidence type="ECO:0000313" key="1">
    <source>
        <dbReference type="EMBL" id="USE84043.1"/>
    </source>
</evidence>
<gene>
    <name evidence="1" type="ORF">M5E07_04255</name>
</gene>
<accession>A0AAE9LST1</accession>
<evidence type="ECO:0000313" key="2">
    <source>
        <dbReference type="Proteomes" id="UP001056716"/>
    </source>
</evidence>
<dbReference type="Proteomes" id="UP001056716">
    <property type="component" value="Chromosome"/>
</dbReference>
<proteinExistence type="predicted"/>
<keyword evidence="2" id="KW-1185">Reference proteome</keyword>
<dbReference type="RefSeq" id="WP_252222290.1">
    <property type="nucleotide sequence ID" value="NZ_CP098732.1"/>
</dbReference>
<reference evidence="1" key="1">
    <citation type="submission" date="2022-06" db="EMBL/GenBank/DDBJ databases">
        <title>Isolation, identification and characterization of iprodione-degrading strains in Lhasa, Tibet.</title>
        <authorList>
            <person name="Pan H."/>
        </authorList>
    </citation>
    <scope>NUCLEOTIDE SEQUENCE</scope>
    <source>
        <strain evidence="1">Y-23</strain>
    </source>
</reference>
<name>A0AAE9LST1_9GAMM</name>
<dbReference type="EMBL" id="CP098732">
    <property type="protein sequence ID" value="USE84043.1"/>
    <property type="molecule type" value="Genomic_DNA"/>
</dbReference>
<dbReference type="KEGG" id="atz:M5E07_04255"/>